<evidence type="ECO:0000259" key="5">
    <source>
        <dbReference type="SMART" id="SM00382"/>
    </source>
</evidence>
<keyword evidence="7" id="KW-1185">Reference proteome</keyword>
<evidence type="ECO:0000256" key="3">
    <source>
        <dbReference type="ARBA" id="ARBA00061607"/>
    </source>
</evidence>
<dbReference type="OrthoDB" id="9808397at2"/>
<dbReference type="CDD" id="cd00009">
    <property type="entry name" value="AAA"/>
    <property type="match status" value="1"/>
</dbReference>
<dbReference type="Pfam" id="PF17863">
    <property type="entry name" value="AAA_lid_2"/>
    <property type="match status" value="1"/>
</dbReference>
<dbReference type="PIRSF" id="PIRSF002849">
    <property type="entry name" value="AAA_ATPase_chaperone_MoxR_prd"/>
    <property type="match status" value="1"/>
</dbReference>
<reference evidence="6 7" key="1">
    <citation type="submission" date="2019-03" db="EMBL/GenBank/DDBJ databases">
        <title>Genomic Encyclopedia of Archaeal and Bacterial Type Strains, Phase II (KMG-II): from individual species to whole genera.</title>
        <authorList>
            <person name="Goeker M."/>
        </authorList>
    </citation>
    <scope>NUCLEOTIDE SEQUENCE [LARGE SCALE GENOMIC DNA]</scope>
    <source>
        <strain evidence="6 7">ATCC 25309</strain>
    </source>
</reference>
<feature type="domain" description="AAA+ ATPase" evidence="5">
    <location>
        <begin position="89"/>
        <end position="230"/>
    </location>
</feature>
<dbReference type="Gene3D" id="1.10.8.80">
    <property type="entry name" value="Magnesium chelatase subunit I, C-Terminal domain"/>
    <property type="match status" value="1"/>
</dbReference>
<evidence type="ECO:0000313" key="7">
    <source>
        <dbReference type="Proteomes" id="UP000295662"/>
    </source>
</evidence>
<feature type="region of interest" description="Disordered" evidence="4">
    <location>
        <begin position="1"/>
        <end position="45"/>
    </location>
</feature>
<evidence type="ECO:0000256" key="2">
    <source>
        <dbReference type="ARBA" id="ARBA00022840"/>
    </source>
</evidence>
<dbReference type="Pfam" id="PF07726">
    <property type="entry name" value="AAA_3"/>
    <property type="match status" value="1"/>
</dbReference>
<keyword evidence="1" id="KW-0547">Nucleotide-binding</keyword>
<evidence type="ECO:0000313" key="6">
    <source>
        <dbReference type="EMBL" id="TDU72778.1"/>
    </source>
</evidence>
<name>A0A4R7S5G8_9BACT</name>
<dbReference type="InterPro" id="IPR027417">
    <property type="entry name" value="P-loop_NTPase"/>
</dbReference>
<feature type="compositionally biased region" description="Pro residues" evidence="4">
    <location>
        <begin position="11"/>
        <end position="27"/>
    </location>
</feature>
<evidence type="ECO:0000256" key="4">
    <source>
        <dbReference type="SAM" id="MobiDB-lite"/>
    </source>
</evidence>
<dbReference type="SMART" id="SM00382">
    <property type="entry name" value="AAA"/>
    <property type="match status" value="1"/>
</dbReference>
<comment type="caution">
    <text evidence="6">The sequence shown here is derived from an EMBL/GenBank/DDBJ whole genome shotgun (WGS) entry which is preliminary data.</text>
</comment>
<dbReference type="PANTHER" id="PTHR42759:SF1">
    <property type="entry name" value="MAGNESIUM-CHELATASE SUBUNIT CHLD"/>
    <property type="match status" value="1"/>
</dbReference>
<dbReference type="InterPro" id="IPR003593">
    <property type="entry name" value="AAA+_ATPase"/>
</dbReference>
<dbReference type="EMBL" id="SOCA01000002">
    <property type="protein sequence ID" value="TDU72778.1"/>
    <property type="molecule type" value="Genomic_DNA"/>
</dbReference>
<dbReference type="AlphaFoldDB" id="A0A4R7S5G8"/>
<dbReference type="InterPro" id="IPR041628">
    <property type="entry name" value="ChlI/MoxR_AAA_lid"/>
</dbReference>
<proteinExistence type="inferred from homology"/>
<dbReference type="GO" id="GO:0016887">
    <property type="term" value="F:ATP hydrolysis activity"/>
    <property type="evidence" value="ECO:0007669"/>
    <property type="project" value="InterPro"/>
</dbReference>
<dbReference type="SUPFAM" id="SSF52540">
    <property type="entry name" value="P-loop containing nucleoside triphosphate hydrolases"/>
    <property type="match status" value="1"/>
</dbReference>
<dbReference type="PANTHER" id="PTHR42759">
    <property type="entry name" value="MOXR FAMILY PROTEIN"/>
    <property type="match status" value="1"/>
</dbReference>
<comment type="similarity">
    <text evidence="3">Belongs to the MoxR family.</text>
</comment>
<dbReference type="FunFam" id="3.40.50.300:FF:000640">
    <property type="entry name" value="MoxR family ATPase"/>
    <property type="match status" value="1"/>
</dbReference>
<protein>
    <submittedName>
        <fullName evidence="6">MoxR-like ATPase</fullName>
    </submittedName>
</protein>
<gene>
    <name evidence="6" type="ORF">EI77_01243</name>
</gene>
<dbReference type="InterPro" id="IPR011703">
    <property type="entry name" value="ATPase_AAA-3"/>
</dbReference>
<dbReference type="RefSeq" id="WP_133793899.1">
    <property type="nucleotide sequence ID" value="NZ_SOCA01000002.1"/>
</dbReference>
<dbReference type="Proteomes" id="UP000295662">
    <property type="component" value="Unassembled WGS sequence"/>
</dbReference>
<dbReference type="Gene3D" id="3.40.50.300">
    <property type="entry name" value="P-loop containing nucleotide triphosphate hydrolases"/>
    <property type="match status" value="1"/>
</dbReference>
<dbReference type="GO" id="GO:0005524">
    <property type="term" value="F:ATP binding"/>
    <property type="evidence" value="ECO:0007669"/>
    <property type="project" value="UniProtKB-KW"/>
</dbReference>
<dbReference type="InterPro" id="IPR050764">
    <property type="entry name" value="CbbQ/NirQ/NorQ/GpvN"/>
</dbReference>
<sequence>MNDIAPDSAYSPPPQLPAYTAPPPPQSPVYSAPPELPVYKPEPEAQHYAPPPAAALTSVHYLKQIRAAVEQVFIGQTEVIQQVLAALLAGGHVLLEGKPGLGKTHLVLALARTFGAEFRRIQFTPDLMPSDVTGHTLYDLGSQSFRVRQGPVFTQLLLADEINRAPAKTQSALLEVMQEAQVTIDGETYSLSLPFMTFATQNPIEQEGTYPLPEAQLDRFLLKILIDYPGMQQEAAIVKSVSSAAGGRGLRPELVQPVCTTEDILQAQKETAEVEAVDSVVTYAVNLTRATRHHGAIALGAGTRGAISLVRVAKAYALLEGRRFITPGDVKRAALPVLRHRISLTPEVAISGQTVDQVLDSVIRSVEAPRA</sequence>
<organism evidence="6 7">
    <name type="scientific">Prosthecobacter fusiformis</name>
    <dbReference type="NCBI Taxonomy" id="48464"/>
    <lineage>
        <taxon>Bacteria</taxon>
        <taxon>Pseudomonadati</taxon>
        <taxon>Verrucomicrobiota</taxon>
        <taxon>Verrucomicrobiia</taxon>
        <taxon>Verrucomicrobiales</taxon>
        <taxon>Verrucomicrobiaceae</taxon>
        <taxon>Prosthecobacter</taxon>
    </lineage>
</organism>
<keyword evidence="2" id="KW-0067">ATP-binding</keyword>
<evidence type="ECO:0000256" key="1">
    <source>
        <dbReference type="ARBA" id="ARBA00022741"/>
    </source>
</evidence>
<accession>A0A4R7S5G8</accession>